<dbReference type="InterPro" id="IPR024651">
    <property type="entry name" value="FAD-SLDH_ssu"/>
</dbReference>
<dbReference type="Pfam" id="PF12318">
    <property type="entry name" value="FAD-SLDH"/>
    <property type="match status" value="1"/>
</dbReference>
<dbReference type="Proteomes" id="UP000214747">
    <property type="component" value="Unassembled WGS sequence"/>
</dbReference>
<dbReference type="PROSITE" id="PS51318">
    <property type="entry name" value="TAT"/>
    <property type="match status" value="1"/>
</dbReference>
<name>A0A225SSD2_9BURK</name>
<dbReference type="EMBL" id="NJGV01000011">
    <property type="protein sequence ID" value="OWY34025.1"/>
    <property type="molecule type" value="Genomic_DNA"/>
</dbReference>
<proteinExistence type="predicted"/>
<evidence type="ECO:0000313" key="2">
    <source>
        <dbReference type="Proteomes" id="UP000214747"/>
    </source>
</evidence>
<comment type="caution">
    <text evidence="1">The sequence shown here is derived from an EMBL/GenBank/DDBJ whole genome shotgun (WGS) entry which is preliminary data.</text>
</comment>
<sequence>MPTTPMNRFPRQVTMSRRSLLLTGVSLLGSYVALSSLPSWAIPQADSPQLAPFMRLSALLVNHRLNPAVGARMLEVAAREHADLDTLMRQLLAIAEQKQARRVEDFFADIPAGAQQTLAYWIIFAWYTGCSSPKRNATVFTYEEALTYQTTLDVVAIPSYGISGPNLWRQATVPLADMPRF</sequence>
<gene>
    <name evidence="1" type="ORF">CEJ45_13610</name>
</gene>
<evidence type="ECO:0000313" key="1">
    <source>
        <dbReference type="EMBL" id="OWY34025.1"/>
    </source>
</evidence>
<keyword evidence="2" id="KW-1185">Reference proteome</keyword>
<organism evidence="1 2">
    <name type="scientific">Herbaspirillum aquaticum</name>
    <dbReference type="NCBI Taxonomy" id="568783"/>
    <lineage>
        <taxon>Bacteria</taxon>
        <taxon>Pseudomonadati</taxon>
        <taxon>Pseudomonadota</taxon>
        <taxon>Betaproteobacteria</taxon>
        <taxon>Burkholderiales</taxon>
        <taxon>Oxalobacteraceae</taxon>
        <taxon>Herbaspirillum</taxon>
    </lineage>
</organism>
<dbReference type="AlphaFoldDB" id="A0A225SSD2"/>
<protein>
    <submittedName>
        <fullName evidence="1">Dehydrogenase</fullName>
    </submittedName>
</protein>
<accession>A0A225SSD2</accession>
<dbReference type="InterPro" id="IPR006311">
    <property type="entry name" value="TAT_signal"/>
</dbReference>
<reference evidence="1 2" key="1">
    <citation type="journal article" date="2010" name="Int. J. Syst. Evol. Microbiol.">
        <title>Reclassification of Herbaspirillum putei as a later heterotypic synonym of Herbaspirillum huttiense, with the description of H. huttiense subsp. huttiense subsp. nov. and H. huttiense subsp. putei subsp. nov., comb. nov., and description of Herbaspirillum aquaticum sp. nov.</title>
        <authorList>
            <person name="Dobritsa A.P."/>
            <person name="Reddy M.C."/>
            <person name="Samadpour M."/>
        </authorList>
    </citation>
    <scope>NUCLEOTIDE SEQUENCE [LARGE SCALE GENOMIC DNA]</scope>
    <source>
        <strain evidence="1 2">IEH 4430</strain>
    </source>
</reference>